<dbReference type="InterPro" id="IPR004158">
    <property type="entry name" value="DUF247_pln"/>
</dbReference>
<evidence type="ECO:0000259" key="2">
    <source>
        <dbReference type="PROSITE" id="PS50848"/>
    </source>
</evidence>
<accession>A0A8J5F7T9</accession>
<dbReference type="Gene3D" id="3.30.530.20">
    <property type="match status" value="1"/>
</dbReference>
<sequence length="672" mass="75658">MNSDEFVNMMPHDGCFVVELFLCITERQEGRGQEKDDGEEHDPIISSALAESYVRLDMLLLENQLPLFMIRVLLSFVDSKKATNSLKPLALRFFGIDFLLGRTKKLSEKLEVPDTLRISHHILQLLHAYRQQVPDAINLDKSSYYEDNVTRGGASAEDFCSSPGNREKRERGSIPTAIAARGPVVCFLLFISSSSSTPRMNFRLSNPISLPAFSLSLRVPSFPPPTRCCLHCRPEAADFLALSLPSSVRFPLCLGFLLFLLPSMALILDAFLEILRQPTAADVAAELAVFVFPFWVAVVMGLLLGWAWRPRWATGLVGAERHESPMQLLPRSEPSAASVSLAAEKADINADEKRNKPVVTEEDLEHLFRLVEETDGGPAWQKMMEKSLPNMDYQAWKREPETGPPQYRSSTIYEDTTAEILRDFFWDDDFRIKNGWDDMLLQHAKLKECMSTGTMIVQWVRKFPFFCSDREYIIGRRIWQSGQTYYCITKVRSTFPSINFLEPGFELLVAKTAICASPRTRKVESKRDGQMTACEILLFHHEDMGIPWEIAKLGVRQGMWGCVKRIEPGLRAYQAARKSNEPLSRFALMSQINSKFDADQLISIENSTDSSTDIVEAEKPKSWASNIPRFVIIGGAVAVACSLDHGLLTKAVIFGVARRFARIGKQGIVGRA</sequence>
<gene>
    <name evidence="3" type="ORF">ZIOFF_058223</name>
</gene>
<evidence type="ECO:0000313" key="3">
    <source>
        <dbReference type="EMBL" id="KAG6481619.1"/>
    </source>
</evidence>
<dbReference type="Pfam" id="PF03140">
    <property type="entry name" value="DUF247"/>
    <property type="match status" value="1"/>
</dbReference>
<dbReference type="PANTHER" id="PTHR19308:SF39">
    <property type="entry name" value="PHOSPHATIDYLCHOLINE TRANSFER PROTEIN"/>
    <property type="match status" value="1"/>
</dbReference>
<feature type="transmembrane region" description="Helical" evidence="1">
    <location>
        <begin position="284"/>
        <end position="308"/>
    </location>
</feature>
<dbReference type="PROSITE" id="PS50848">
    <property type="entry name" value="START"/>
    <property type="match status" value="1"/>
</dbReference>
<dbReference type="InterPro" id="IPR023393">
    <property type="entry name" value="START-like_dom_sf"/>
</dbReference>
<proteinExistence type="predicted"/>
<comment type="caution">
    <text evidence="3">The sequence shown here is derived from an EMBL/GenBank/DDBJ whole genome shotgun (WGS) entry which is preliminary data.</text>
</comment>
<dbReference type="EMBL" id="JACMSC010000016">
    <property type="protein sequence ID" value="KAG6481619.1"/>
    <property type="molecule type" value="Genomic_DNA"/>
</dbReference>
<keyword evidence="1" id="KW-0812">Transmembrane</keyword>
<keyword evidence="4" id="KW-1185">Reference proteome</keyword>
<organism evidence="3 4">
    <name type="scientific">Zingiber officinale</name>
    <name type="common">Ginger</name>
    <name type="synonym">Amomum zingiber</name>
    <dbReference type="NCBI Taxonomy" id="94328"/>
    <lineage>
        <taxon>Eukaryota</taxon>
        <taxon>Viridiplantae</taxon>
        <taxon>Streptophyta</taxon>
        <taxon>Embryophyta</taxon>
        <taxon>Tracheophyta</taxon>
        <taxon>Spermatophyta</taxon>
        <taxon>Magnoliopsida</taxon>
        <taxon>Liliopsida</taxon>
        <taxon>Zingiberales</taxon>
        <taxon>Zingiberaceae</taxon>
        <taxon>Zingiber</taxon>
    </lineage>
</organism>
<dbReference type="InterPro" id="IPR002913">
    <property type="entry name" value="START_lipid-bd_dom"/>
</dbReference>
<dbReference type="Proteomes" id="UP000734854">
    <property type="component" value="Unassembled WGS sequence"/>
</dbReference>
<dbReference type="GO" id="GO:0008289">
    <property type="term" value="F:lipid binding"/>
    <property type="evidence" value="ECO:0007669"/>
    <property type="project" value="InterPro"/>
</dbReference>
<dbReference type="CDD" id="cd08870">
    <property type="entry name" value="START_STARD2_7-like"/>
    <property type="match status" value="1"/>
</dbReference>
<evidence type="ECO:0000313" key="4">
    <source>
        <dbReference type="Proteomes" id="UP000734854"/>
    </source>
</evidence>
<feature type="transmembrane region" description="Helical" evidence="1">
    <location>
        <begin position="248"/>
        <end position="272"/>
    </location>
</feature>
<protein>
    <recommendedName>
        <fullName evidence="2">START domain-containing protein</fullName>
    </recommendedName>
</protein>
<dbReference type="InterPro" id="IPR051213">
    <property type="entry name" value="START_lipid_transfer"/>
</dbReference>
<keyword evidence="1" id="KW-0472">Membrane</keyword>
<evidence type="ECO:0000256" key="1">
    <source>
        <dbReference type="SAM" id="Phobius"/>
    </source>
</evidence>
<name>A0A8J5F7T9_ZINOF</name>
<dbReference type="GO" id="GO:0005737">
    <property type="term" value="C:cytoplasm"/>
    <property type="evidence" value="ECO:0007669"/>
    <property type="project" value="UniProtKB-ARBA"/>
</dbReference>
<dbReference type="SUPFAM" id="SSF55961">
    <property type="entry name" value="Bet v1-like"/>
    <property type="match status" value="1"/>
</dbReference>
<dbReference type="PANTHER" id="PTHR19308">
    <property type="entry name" value="PHOSPHATIDYLCHOLINE TRANSFER PROTEIN"/>
    <property type="match status" value="1"/>
</dbReference>
<feature type="domain" description="START" evidence="2">
    <location>
        <begin position="378"/>
        <end position="575"/>
    </location>
</feature>
<dbReference type="AlphaFoldDB" id="A0A8J5F7T9"/>
<reference evidence="3 4" key="1">
    <citation type="submission" date="2020-08" db="EMBL/GenBank/DDBJ databases">
        <title>Plant Genome Project.</title>
        <authorList>
            <person name="Zhang R.-G."/>
        </authorList>
    </citation>
    <scope>NUCLEOTIDE SEQUENCE [LARGE SCALE GENOMIC DNA]</scope>
    <source>
        <tissue evidence="3">Rhizome</tissue>
    </source>
</reference>
<keyword evidence="1" id="KW-1133">Transmembrane helix</keyword>